<feature type="coiled-coil region" evidence="5">
    <location>
        <begin position="561"/>
        <end position="588"/>
    </location>
</feature>
<dbReference type="GO" id="GO:0003723">
    <property type="term" value="F:RNA binding"/>
    <property type="evidence" value="ECO:0007669"/>
    <property type="project" value="InterPro"/>
</dbReference>
<accession>A0A146K4R6</accession>
<dbReference type="PANTHER" id="PTHR23355:SF35">
    <property type="entry name" value="EXOSOME COMPLEX EXONUCLEASE RRP44"/>
    <property type="match status" value="1"/>
</dbReference>
<gene>
    <name evidence="7" type="ORF">TPC1_16356</name>
</gene>
<dbReference type="SUPFAM" id="SSF50249">
    <property type="entry name" value="Nucleic acid-binding proteins"/>
    <property type="match status" value="2"/>
</dbReference>
<evidence type="ECO:0000256" key="5">
    <source>
        <dbReference type="SAM" id="Coils"/>
    </source>
</evidence>
<dbReference type="InterPro" id="IPR012340">
    <property type="entry name" value="NA-bd_OB-fold"/>
</dbReference>
<dbReference type="PROSITE" id="PS01175">
    <property type="entry name" value="RIBONUCLEASE_II"/>
    <property type="match status" value="1"/>
</dbReference>
<dbReference type="InterPro" id="IPR022966">
    <property type="entry name" value="RNase_II/R_CS"/>
</dbReference>
<dbReference type="GO" id="GO:0000175">
    <property type="term" value="F:3'-5'-RNA exonuclease activity"/>
    <property type="evidence" value="ECO:0007669"/>
    <property type="project" value="TreeGrafter"/>
</dbReference>
<dbReference type="AlphaFoldDB" id="A0A146K4R6"/>
<feature type="domain" description="RNB" evidence="6">
    <location>
        <begin position="404"/>
        <end position="768"/>
    </location>
</feature>
<proteinExistence type="inferred from homology"/>
<keyword evidence="2" id="KW-0698">rRNA processing</keyword>
<evidence type="ECO:0000256" key="3">
    <source>
        <dbReference type="ARBA" id="ARBA00023242"/>
    </source>
</evidence>
<dbReference type="EMBL" id="GDID01004724">
    <property type="protein sequence ID" value="JAP91882.1"/>
    <property type="molecule type" value="Transcribed_RNA"/>
</dbReference>
<name>A0A146K4R6_9EUKA</name>
<dbReference type="GO" id="GO:0006364">
    <property type="term" value="P:rRNA processing"/>
    <property type="evidence" value="ECO:0007669"/>
    <property type="project" value="UniProtKB-KW"/>
</dbReference>
<protein>
    <submittedName>
        <fullName evidence="7">Mitotic control protein dis3</fullName>
    </submittedName>
</protein>
<keyword evidence="3" id="KW-0539">Nucleus</keyword>
<dbReference type="GO" id="GO:0004519">
    <property type="term" value="F:endonuclease activity"/>
    <property type="evidence" value="ECO:0007669"/>
    <property type="project" value="TreeGrafter"/>
</dbReference>
<comment type="similarity">
    <text evidence="4">Belongs to the RNR ribonuclease family.</text>
</comment>
<feature type="non-terminal residue" evidence="7">
    <location>
        <position position="1"/>
    </location>
</feature>
<evidence type="ECO:0000259" key="6">
    <source>
        <dbReference type="SMART" id="SM00955"/>
    </source>
</evidence>
<reference evidence="7" key="1">
    <citation type="submission" date="2015-07" db="EMBL/GenBank/DDBJ databases">
        <title>Adaptation to a free-living lifestyle via gene acquisitions in the diplomonad Trepomonas sp. PC1.</title>
        <authorList>
            <person name="Xu F."/>
            <person name="Jerlstrom-Hultqvist J."/>
            <person name="Kolisko M."/>
            <person name="Simpson A.G.B."/>
            <person name="Roger A.J."/>
            <person name="Svard S.G."/>
            <person name="Andersson J.O."/>
        </authorList>
    </citation>
    <scope>NUCLEOTIDE SEQUENCE</scope>
    <source>
        <strain evidence="7">PC1</strain>
    </source>
</reference>
<evidence type="ECO:0000313" key="7">
    <source>
        <dbReference type="EMBL" id="JAP91882.1"/>
    </source>
</evidence>
<sequence>PLKIPQPQPKLQQAVKKQIVTNVKQMPCQHSMCTQCSAMPDFEVKLIDKPIIFLSSEIYLKYNGFCSMLQNFQIVLLSSVLNTVEQLSKPISKSALSSASLLFFDQSNHQTRVNPYSEHAAIQLCQQFYEMHSGKKPFTLLSDPLQKETFDYLGDYLDIDFEQYQKFQQLESDHVFPPFLTNIQSLINQQLVLPGKFKAFSKARSGIVFTQLGIVKIGNWRAANRALDGDEVFVRVFVNEPGENFSEQDLFQGSYAGFQLEKEAFGCVVFIQKRSKTLFCGTLKQNFSFSLKENNLQIEHDLNQRIFSSVFSSFSVLVPNFIIKSSTNLQYLIGKRIQVELLDWSHTQFLGQVVFKKDFGYVGDRDAEAAVIFHEREVDFSSLEIKPLLDELPLQIIDDSRQKRENFTDCCVCSVDPPGCRDIDDALHCRKVNSVIYQKNWQAQIKEADHREKGNLNQKLQENTDLWEVGVHIADVTHYVKENSKIDQEAAKRGNSVYLADRRIDMLPKMLTENVCSLVSDGERFCFSVVYLVDSQFNVQSERFCKTVIHNRANLTYEEAYKLILDENSEIREQNQQLKNELAFSLRQLFKFGKILRQRRFDNGSLTLESAELDFELDDAKNPVQVKQHAQIPTMSTVEEFMLLANVSAAKFTYKNFQQSAVLRKHPAPTQQIFDDLKKKLEFYNVELDTSSSKTIKESMNNSEFKPLLQILLTRCMQLAKYVSAGSCPEEEYYHYGLALPFYTHFTSPIRRYADDLVHRLIAHAISFESVSSRMLQNEYVQQLCQYLNNKKEEADRAGRDCDRTFGALFVLRKQLADQKQQISCEAEVTNISRRVVVFIRDFGLDCEVQAEEIDDSKMFFFWQKRKIQIFEKIRVKVGFDFENPWSFAVKAEVE</sequence>
<dbReference type="GO" id="GO:0000177">
    <property type="term" value="C:cytoplasmic exosome (RNase complex)"/>
    <property type="evidence" value="ECO:0007669"/>
    <property type="project" value="TreeGrafter"/>
</dbReference>
<dbReference type="InterPro" id="IPR001900">
    <property type="entry name" value="RNase_II/R"/>
</dbReference>
<dbReference type="PANTHER" id="PTHR23355">
    <property type="entry name" value="RIBONUCLEASE"/>
    <property type="match status" value="1"/>
</dbReference>
<dbReference type="InterPro" id="IPR050180">
    <property type="entry name" value="RNR_Ribonuclease"/>
</dbReference>
<evidence type="ECO:0000256" key="2">
    <source>
        <dbReference type="ARBA" id="ARBA00022552"/>
    </source>
</evidence>
<comment type="subcellular location">
    <subcellularLocation>
        <location evidence="1">Nucleus</location>
    </subcellularLocation>
</comment>
<evidence type="ECO:0000256" key="1">
    <source>
        <dbReference type="ARBA" id="ARBA00004123"/>
    </source>
</evidence>
<dbReference type="Pfam" id="PF00773">
    <property type="entry name" value="RNB"/>
    <property type="match status" value="1"/>
</dbReference>
<dbReference type="GO" id="GO:0071031">
    <property type="term" value="P:nuclear mRNA surveillance of mRNA 3'-end processing"/>
    <property type="evidence" value="ECO:0007669"/>
    <property type="project" value="TreeGrafter"/>
</dbReference>
<dbReference type="GO" id="GO:0000176">
    <property type="term" value="C:nuclear exosome (RNase complex)"/>
    <property type="evidence" value="ECO:0007669"/>
    <property type="project" value="TreeGrafter"/>
</dbReference>
<dbReference type="SMART" id="SM00955">
    <property type="entry name" value="RNB"/>
    <property type="match status" value="1"/>
</dbReference>
<keyword evidence="5" id="KW-0175">Coiled coil</keyword>
<organism evidence="7">
    <name type="scientific">Trepomonas sp. PC1</name>
    <dbReference type="NCBI Taxonomy" id="1076344"/>
    <lineage>
        <taxon>Eukaryota</taxon>
        <taxon>Metamonada</taxon>
        <taxon>Diplomonadida</taxon>
        <taxon>Hexamitidae</taxon>
        <taxon>Hexamitinae</taxon>
        <taxon>Trepomonas</taxon>
    </lineage>
</organism>
<evidence type="ECO:0000256" key="4">
    <source>
        <dbReference type="RuleBase" id="RU003901"/>
    </source>
</evidence>
<dbReference type="GO" id="GO:0016075">
    <property type="term" value="P:rRNA catabolic process"/>
    <property type="evidence" value="ECO:0007669"/>
    <property type="project" value="TreeGrafter"/>
</dbReference>